<name>A0A7W7CT91_9ACTN</name>
<keyword evidence="2" id="KW-1185">Reference proteome</keyword>
<evidence type="ECO:0000313" key="1">
    <source>
        <dbReference type="EMBL" id="MBB4692541.1"/>
    </source>
</evidence>
<comment type="caution">
    <text evidence="1">The sequence shown here is derived from an EMBL/GenBank/DDBJ whole genome shotgun (WGS) entry which is preliminary data.</text>
</comment>
<dbReference type="AlphaFoldDB" id="A0A7W7CT91"/>
<sequence length="55" mass="6415">MLVALFDFLTTKNVPVTQNRNFTALRRRHKPGVETRKANLSEGFYSLGRYVPIYK</sequence>
<protein>
    <submittedName>
        <fullName evidence="1">Uncharacterized protein</fullName>
    </submittedName>
</protein>
<proteinExistence type="predicted"/>
<dbReference type="EMBL" id="JACHMF010000001">
    <property type="protein sequence ID" value="MBB4692541.1"/>
    <property type="molecule type" value="Genomic_DNA"/>
</dbReference>
<accession>A0A7W7CT91</accession>
<organism evidence="1 2">
    <name type="scientific">Paractinoplanes abujensis</name>
    <dbReference type="NCBI Taxonomy" id="882441"/>
    <lineage>
        <taxon>Bacteria</taxon>
        <taxon>Bacillati</taxon>
        <taxon>Actinomycetota</taxon>
        <taxon>Actinomycetes</taxon>
        <taxon>Micromonosporales</taxon>
        <taxon>Micromonosporaceae</taxon>
        <taxon>Paractinoplanes</taxon>
    </lineage>
</organism>
<reference evidence="1 2" key="1">
    <citation type="submission" date="2020-08" db="EMBL/GenBank/DDBJ databases">
        <title>Sequencing the genomes of 1000 actinobacteria strains.</title>
        <authorList>
            <person name="Klenk H.-P."/>
        </authorList>
    </citation>
    <scope>NUCLEOTIDE SEQUENCE [LARGE SCALE GENOMIC DNA]</scope>
    <source>
        <strain evidence="1 2">DSM 45518</strain>
    </source>
</reference>
<gene>
    <name evidence="1" type="ORF">BKA14_002689</name>
</gene>
<dbReference type="Proteomes" id="UP000542742">
    <property type="component" value="Unassembled WGS sequence"/>
</dbReference>
<evidence type="ECO:0000313" key="2">
    <source>
        <dbReference type="Proteomes" id="UP000542742"/>
    </source>
</evidence>